<organism evidence="1 2">
    <name type="scientific">Gracilibacillus halophilus YIM-C55.5</name>
    <dbReference type="NCBI Taxonomy" id="1308866"/>
    <lineage>
        <taxon>Bacteria</taxon>
        <taxon>Bacillati</taxon>
        <taxon>Bacillota</taxon>
        <taxon>Bacilli</taxon>
        <taxon>Bacillales</taxon>
        <taxon>Bacillaceae</taxon>
        <taxon>Gracilibacillus</taxon>
    </lineage>
</organism>
<reference evidence="1 2" key="1">
    <citation type="submission" date="2013-03" db="EMBL/GenBank/DDBJ databases">
        <title>Draft genome sequence of Gracibacillus halophilus YIM-C55.5, a moderately halophilic and thermophilic organism from the Xiaochaidamu salt lake.</title>
        <authorList>
            <person name="Sugumar T."/>
            <person name="Polireddy D.R."/>
            <person name="Antony A."/>
            <person name="Madhava Y.R."/>
            <person name="Sivakumar N."/>
        </authorList>
    </citation>
    <scope>NUCLEOTIDE SEQUENCE [LARGE SCALE GENOMIC DNA]</scope>
    <source>
        <strain evidence="1 2">YIM-C55.5</strain>
    </source>
</reference>
<accession>N4W6N6</accession>
<name>N4W6N6_9BACI</name>
<evidence type="ECO:0000313" key="2">
    <source>
        <dbReference type="Proteomes" id="UP000012283"/>
    </source>
</evidence>
<gene>
    <name evidence="1" type="ORF">J416_13621</name>
</gene>
<dbReference type="Proteomes" id="UP000012283">
    <property type="component" value="Unassembled WGS sequence"/>
</dbReference>
<dbReference type="AlphaFoldDB" id="N4W6N6"/>
<evidence type="ECO:0000313" key="1">
    <source>
        <dbReference type="EMBL" id="ENH95888.1"/>
    </source>
</evidence>
<protein>
    <submittedName>
        <fullName evidence="1">Uncharacterized protein</fullName>
    </submittedName>
</protein>
<sequence>MKKVINNNENVIPEMIDGIVDAFGDF</sequence>
<keyword evidence="2" id="KW-1185">Reference proteome</keyword>
<comment type="caution">
    <text evidence="1">The sequence shown here is derived from an EMBL/GenBank/DDBJ whole genome shotgun (WGS) entry which is preliminary data.</text>
</comment>
<feature type="non-terminal residue" evidence="1">
    <location>
        <position position="26"/>
    </location>
</feature>
<proteinExistence type="predicted"/>
<dbReference type="EMBL" id="APML01000070">
    <property type="protein sequence ID" value="ENH95888.1"/>
    <property type="molecule type" value="Genomic_DNA"/>
</dbReference>